<dbReference type="Proteomes" id="UP000295361">
    <property type="component" value="Unassembled WGS sequence"/>
</dbReference>
<organism evidence="2 3">
    <name type="scientific">Roseateles toxinivorans</name>
    <dbReference type="NCBI Taxonomy" id="270368"/>
    <lineage>
        <taxon>Bacteria</taxon>
        <taxon>Pseudomonadati</taxon>
        <taxon>Pseudomonadota</taxon>
        <taxon>Betaproteobacteria</taxon>
        <taxon>Burkholderiales</taxon>
        <taxon>Sphaerotilaceae</taxon>
        <taxon>Roseateles</taxon>
    </lineage>
</organism>
<evidence type="ECO:0000313" key="2">
    <source>
        <dbReference type="EMBL" id="TDP74248.1"/>
    </source>
</evidence>
<dbReference type="NCBIfam" id="TIGR04393">
    <property type="entry name" value="rpt_T5SS_PEPC"/>
    <property type="match status" value="1"/>
</dbReference>
<keyword evidence="1" id="KW-0732">Signal</keyword>
<feature type="signal peptide" evidence="1">
    <location>
        <begin position="1"/>
        <end position="39"/>
    </location>
</feature>
<dbReference type="AlphaFoldDB" id="A0A4V6PV76"/>
<dbReference type="InterPro" id="IPR013424">
    <property type="entry name" value="Ice-binding_C"/>
</dbReference>
<name>A0A4V6PV76_9BURK</name>
<feature type="chain" id="PRO_5020385587" evidence="1">
    <location>
        <begin position="40"/>
        <end position="933"/>
    </location>
</feature>
<dbReference type="RefSeq" id="WP_133698894.1">
    <property type="nucleotide sequence ID" value="NZ_SNXS01000001.1"/>
</dbReference>
<accession>A0A4V6PV76</accession>
<comment type="caution">
    <text evidence="2">The sequence shown here is derived from an EMBL/GenBank/DDBJ whole genome shotgun (WGS) entry which is preliminary data.</text>
</comment>
<dbReference type="OrthoDB" id="9146247at2"/>
<dbReference type="InParanoid" id="A0A4V6PV76"/>
<dbReference type="EMBL" id="SNXS01000001">
    <property type="protein sequence ID" value="TDP74248.1"/>
    <property type="molecule type" value="Genomic_DNA"/>
</dbReference>
<gene>
    <name evidence="2" type="ORF">DES47_101304</name>
</gene>
<dbReference type="InterPro" id="IPR030895">
    <property type="entry name" value="T5SS_PEPC_rpt"/>
</dbReference>
<evidence type="ECO:0000256" key="1">
    <source>
        <dbReference type="SAM" id="SignalP"/>
    </source>
</evidence>
<proteinExistence type="predicted"/>
<reference evidence="2 3" key="1">
    <citation type="submission" date="2019-03" db="EMBL/GenBank/DDBJ databases">
        <title>Genomic Encyclopedia of Type Strains, Phase IV (KMG-IV): sequencing the most valuable type-strain genomes for metagenomic binning, comparative biology and taxonomic classification.</title>
        <authorList>
            <person name="Goeker M."/>
        </authorList>
    </citation>
    <scope>NUCLEOTIDE SEQUENCE [LARGE SCALE GENOMIC DNA]</scope>
    <source>
        <strain evidence="2 3">DSM 16998</strain>
    </source>
</reference>
<sequence>MHLPVAPVRGAVPPVFKLKPLAPIALAAALALWALPGQAGISTTGSTASNPPGALLGPGDTVAPAATVIIGSGGVGSLQVDGGSFLQLANLSFGNGGTGNGSGLLTGAGSRVELVGNGTGSQAQRLWVGNWGTGVLTVAAGATLDTSTQYSACLIQFHYCDSFVGSAAGDNATLNVTGAGSQVRIGSQLFVGHPGLGIQNLVGYTYGTPGATVTANVNVLAGGELKTDRAQIGTRQWDTSSTGYERSVSNVLISGAGSRWVSVGGETWNSVTGAIFNPGSGISTALDRYAVANIDIRDGGQMRIDGVEGIFSYLNLTTGGGRTDMSLRGAGSSLLFTGDAGVLQVGRTLGSASLEIREGATASGMFYLSVGRDASFGQLLVDGGGSEVSINGTASAAANGTAATGSMDIGRGGGTGVVTVSSGGKILLQTAVARPSGTVLNIGRDASSSGTLNISGAGSTVMISAASVLPGGGVGEALNPQMRVGREGSGQLNVLAGGKLLLDGQAVSTPAASRSTSLLIGGVSESANGGKGIALVSGAGSEIRLSGSDRYIGVGHGPQSNGQLTVQDHGEVSSTSITIGRTGGVGVLKLDAGVLTLTGQQTGSNQAGANLSIGNGGGVGVAMIGNGSSVTISNMGSSGASLNLGGTSNFPLGDGSLTLSGASAIHVIAAPGMATMNLGRDGTAFARVRGASSIDLGDGSLYIGRLSGSDGTLIVSENSTVNAGWVGVGRNKTAGGSVDGGTGTFVLNNSVLNAPTVIIGTNGFLGGNGTINGTVTNYGIFSPGNSPGTMAINGAFSAAAGSRLILEVESDGAGGFNTDQVVFGEGSLLDLSALKVEFRFLGATDPNAFQSSGGFDVDKFFRSRGAGGDSDLAHDLFATASFTAQADQYTISSFTFSADGGAVFSAVPVPEPGTWALMLGGLLLTASVARRRR</sequence>
<dbReference type="NCBIfam" id="TIGR02595">
    <property type="entry name" value="PEP_CTERM"/>
    <property type="match status" value="1"/>
</dbReference>
<keyword evidence="3" id="KW-1185">Reference proteome</keyword>
<evidence type="ECO:0000313" key="3">
    <source>
        <dbReference type="Proteomes" id="UP000295361"/>
    </source>
</evidence>
<protein>
    <submittedName>
        <fullName evidence="2">Putative secreted protein with PEP-CTERM sorting signal</fullName>
    </submittedName>
</protein>